<keyword evidence="2" id="KW-1185">Reference proteome</keyword>
<reference evidence="1 2" key="1">
    <citation type="submission" date="2011-08" db="EMBL/GenBank/DDBJ databases">
        <title>The Genome Sequence of Johnsonella ignava ATCC 51276.</title>
        <authorList>
            <consortium name="The Broad Institute Genome Sequencing Platform"/>
            <person name="Earl A."/>
            <person name="Ward D."/>
            <person name="Feldgarden M."/>
            <person name="Gevers D."/>
            <person name="Izard J."/>
            <person name="Blanton J.M."/>
            <person name="Baranova O.V."/>
            <person name="Dewhirst F.E."/>
            <person name="Young S.K."/>
            <person name="Zeng Q."/>
            <person name="Gargeya S."/>
            <person name="Fitzgerald M."/>
            <person name="Haas B."/>
            <person name="Abouelleil A."/>
            <person name="Alvarado L."/>
            <person name="Arachchi H.M."/>
            <person name="Berlin A."/>
            <person name="Brown A."/>
            <person name="Chapman S.B."/>
            <person name="Chen Z."/>
            <person name="Dunbar C."/>
            <person name="Freedman E."/>
            <person name="Gearin G."/>
            <person name="Gellesch M."/>
            <person name="Goldberg J."/>
            <person name="Griggs A."/>
            <person name="Gujja S."/>
            <person name="Heiman D."/>
            <person name="Howarth C."/>
            <person name="Larson L."/>
            <person name="Lui A."/>
            <person name="MacDonald P.J.P."/>
            <person name="Montmayeur A."/>
            <person name="Murphy C."/>
            <person name="Neiman D."/>
            <person name="Pearson M."/>
            <person name="Priest M."/>
            <person name="Roberts A."/>
            <person name="Saif S."/>
            <person name="Shea T."/>
            <person name="Shenoy N."/>
            <person name="Sisk P."/>
            <person name="Stolte C."/>
            <person name="Sykes S."/>
            <person name="Wortman J."/>
            <person name="Nusbaum C."/>
            <person name="Birren B."/>
        </authorList>
    </citation>
    <scope>NUCLEOTIDE SEQUENCE [LARGE SCALE GENOMIC DNA]</scope>
    <source>
        <strain evidence="1 2">ATCC 51276</strain>
    </source>
</reference>
<organism evidence="1 2">
    <name type="scientific">Johnsonella ignava ATCC 51276</name>
    <dbReference type="NCBI Taxonomy" id="679200"/>
    <lineage>
        <taxon>Bacteria</taxon>
        <taxon>Bacillati</taxon>
        <taxon>Bacillota</taxon>
        <taxon>Clostridia</taxon>
        <taxon>Lachnospirales</taxon>
        <taxon>Lachnospiraceae</taxon>
        <taxon>Johnsonella</taxon>
    </lineage>
</organism>
<accession>G5GJK9</accession>
<sequence>MFEKLSTQDYIWELPVKVNNSFLTFTFNIGKPVDESTVDLLSDSDIDIINSRAGHWFLLTVSWNNLNAIDYRSYVNDILQKNNLLDSNKLFVLVGGIEPVYQPILLEVGDKVESVIVPCGETMSAFLMLRNDRNNSGFRAGSFKEKGVLSIDEFEDVIKQK</sequence>
<gene>
    <name evidence="1" type="ORF">HMPREF9333_01749</name>
</gene>
<dbReference type="EMBL" id="ACZL01000029">
    <property type="protein sequence ID" value="EHI55129.1"/>
    <property type="molecule type" value="Genomic_DNA"/>
</dbReference>
<evidence type="ECO:0000313" key="2">
    <source>
        <dbReference type="Proteomes" id="UP000003011"/>
    </source>
</evidence>
<dbReference type="Proteomes" id="UP000003011">
    <property type="component" value="Unassembled WGS sequence"/>
</dbReference>
<dbReference type="AlphaFoldDB" id="G5GJK9"/>
<dbReference type="STRING" id="679200.HMPREF9333_01749"/>
<name>G5GJK9_9FIRM</name>
<protein>
    <submittedName>
        <fullName evidence="1">Uncharacterized protein</fullName>
    </submittedName>
</protein>
<dbReference type="HOGENOM" id="CLU_1641490_0_0_9"/>
<proteinExistence type="predicted"/>
<evidence type="ECO:0000313" key="1">
    <source>
        <dbReference type="EMBL" id="EHI55129.1"/>
    </source>
</evidence>
<comment type="caution">
    <text evidence="1">The sequence shown here is derived from an EMBL/GenBank/DDBJ whole genome shotgun (WGS) entry which is preliminary data.</text>
</comment>